<protein>
    <submittedName>
        <fullName evidence="1">Glycosyltransferase involved in cell wall bisynthesis</fullName>
    </submittedName>
</protein>
<organism evidence="1 2">
    <name type="scientific">Terriglobus roseus</name>
    <dbReference type="NCBI Taxonomy" id="392734"/>
    <lineage>
        <taxon>Bacteria</taxon>
        <taxon>Pseudomonadati</taxon>
        <taxon>Acidobacteriota</taxon>
        <taxon>Terriglobia</taxon>
        <taxon>Terriglobales</taxon>
        <taxon>Acidobacteriaceae</taxon>
        <taxon>Terriglobus</taxon>
    </lineage>
</organism>
<keyword evidence="1" id="KW-0808">Transferase</keyword>
<gene>
    <name evidence="1" type="ORF">SAMN05443244_2240</name>
</gene>
<dbReference type="PANTHER" id="PTHR12526:SF638">
    <property type="entry name" value="SPORE COAT PROTEIN SA"/>
    <property type="match status" value="1"/>
</dbReference>
<proteinExistence type="predicted"/>
<sequence length="420" mass="47262">MQSGTNTNHRRLDLYVFYQFLHPDQIVSSLLLSEFCQAMAASGWDVTAFPANRQSDDGNASFPLREGWDGVSLRRIWRPAWRQSTSTGRTANALWMLLHWMMLAFVTVDSPDVIVIGTDPFFSVLIAPVWRWCHPSTRIVHWCFDLYPEAIYADRSIDHRSLIPRTMRLLMQASYRACDLVADLGQCMAGLLRGYDPQMNLVTMVPWALSEPTVPLPTAKVERAAIFGDATLALMYSGSFGRAHSSDDMLALMRHLRGESAVLALSVKGNRAAHLREQVSPEDTNIRFVPFAATNALEERLSSADVHILSLRDSWVGAVVPSKFFGALAVGRPVLFCGPRNCAIAHWIERYGLGWVLEPGEAAGVADQMRELLHDSAALQAMRERCYKAYREHFSRQVTITEWQRILAALIASPHLRDEY</sequence>
<dbReference type="EMBL" id="FNSD01000001">
    <property type="protein sequence ID" value="SEB94166.1"/>
    <property type="molecule type" value="Genomic_DNA"/>
</dbReference>
<dbReference type="GO" id="GO:0016757">
    <property type="term" value="F:glycosyltransferase activity"/>
    <property type="evidence" value="ECO:0007669"/>
    <property type="project" value="TreeGrafter"/>
</dbReference>
<dbReference type="Proteomes" id="UP000182409">
    <property type="component" value="Unassembled WGS sequence"/>
</dbReference>
<dbReference type="Pfam" id="PF13692">
    <property type="entry name" value="Glyco_trans_1_4"/>
    <property type="match status" value="1"/>
</dbReference>
<reference evidence="1 2" key="1">
    <citation type="submission" date="2016-10" db="EMBL/GenBank/DDBJ databases">
        <authorList>
            <person name="de Groot N.N."/>
        </authorList>
    </citation>
    <scope>NUCLEOTIDE SEQUENCE [LARGE SCALE GENOMIC DNA]</scope>
    <source>
        <strain evidence="1 2">AB35.6</strain>
    </source>
</reference>
<dbReference type="AlphaFoldDB" id="A0A1H4NG57"/>
<dbReference type="Gene3D" id="3.40.50.2000">
    <property type="entry name" value="Glycogen Phosphorylase B"/>
    <property type="match status" value="1"/>
</dbReference>
<dbReference type="CDD" id="cd03794">
    <property type="entry name" value="GT4_WbuB-like"/>
    <property type="match status" value="1"/>
</dbReference>
<dbReference type="SUPFAM" id="SSF53756">
    <property type="entry name" value="UDP-Glycosyltransferase/glycogen phosphorylase"/>
    <property type="match status" value="1"/>
</dbReference>
<name>A0A1H4NG57_9BACT</name>
<evidence type="ECO:0000313" key="1">
    <source>
        <dbReference type="EMBL" id="SEB94166.1"/>
    </source>
</evidence>
<evidence type="ECO:0000313" key="2">
    <source>
        <dbReference type="Proteomes" id="UP000182409"/>
    </source>
</evidence>
<accession>A0A1H4NG57</accession>
<dbReference type="PANTHER" id="PTHR12526">
    <property type="entry name" value="GLYCOSYLTRANSFERASE"/>
    <property type="match status" value="1"/>
</dbReference>